<accession>A0ABV4WWZ0</accession>
<keyword evidence="2" id="KW-1185">Reference proteome</keyword>
<reference evidence="1 2" key="1">
    <citation type="submission" date="2024-09" db="EMBL/GenBank/DDBJ databases">
        <title>Floridaenema gen nov. (Aerosakkonemataceae, Aerosakkonematales ord. nov., Cyanobacteria) from benthic tropical and subtropical fresh waters, with the description of four new species.</title>
        <authorList>
            <person name="Moretto J.A."/>
            <person name="Berthold D.E."/>
            <person name="Lefler F.W."/>
            <person name="Huang I.-S."/>
            <person name="Laughinghouse H. IV."/>
        </authorList>
    </citation>
    <scope>NUCLEOTIDE SEQUENCE [LARGE SCALE GENOMIC DNA]</scope>
    <source>
        <strain evidence="1 2">BLCC-F167</strain>
    </source>
</reference>
<sequence length="40" mass="4386">MIAHFHLQGKSDRSFSTLASFGSAIVLITRREKAIAPSQL</sequence>
<gene>
    <name evidence="1" type="ORF">ACE1CA_34595</name>
</gene>
<evidence type="ECO:0000313" key="2">
    <source>
        <dbReference type="Proteomes" id="UP001576780"/>
    </source>
</evidence>
<evidence type="ECO:0000313" key="1">
    <source>
        <dbReference type="EMBL" id="MFB2839649.1"/>
    </source>
</evidence>
<name>A0ABV4WWZ0_9CYAN</name>
<protein>
    <submittedName>
        <fullName evidence="1">Uncharacterized protein</fullName>
    </submittedName>
</protein>
<comment type="caution">
    <text evidence="1">The sequence shown here is derived from an EMBL/GenBank/DDBJ whole genome shotgun (WGS) entry which is preliminary data.</text>
</comment>
<proteinExistence type="predicted"/>
<organism evidence="1 2">
    <name type="scientific">Floridaenema evergladense BLCC-F167</name>
    <dbReference type="NCBI Taxonomy" id="3153639"/>
    <lineage>
        <taxon>Bacteria</taxon>
        <taxon>Bacillati</taxon>
        <taxon>Cyanobacteriota</taxon>
        <taxon>Cyanophyceae</taxon>
        <taxon>Oscillatoriophycideae</taxon>
        <taxon>Aerosakkonematales</taxon>
        <taxon>Aerosakkonemataceae</taxon>
        <taxon>Floridanema</taxon>
        <taxon>Floridanema evergladense</taxon>
    </lineage>
</organism>
<dbReference type="EMBL" id="JBHFNT010000317">
    <property type="protein sequence ID" value="MFB2839649.1"/>
    <property type="molecule type" value="Genomic_DNA"/>
</dbReference>
<dbReference type="Proteomes" id="UP001576780">
    <property type="component" value="Unassembled WGS sequence"/>
</dbReference>